<dbReference type="GO" id="GO:1902531">
    <property type="term" value="P:regulation of intracellular signal transduction"/>
    <property type="evidence" value="ECO:0000318"/>
    <property type="project" value="GO_Central"/>
</dbReference>
<dbReference type="HOGENOM" id="CLU_013173_19_0_1"/>
<dbReference type="CDD" id="cd00143">
    <property type="entry name" value="PP2Cc"/>
    <property type="match status" value="1"/>
</dbReference>
<dbReference type="Pfam" id="PF00481">
    <property type="entry name" value="PP2C"/>
    <property type="match status" value="1"/>
</dbReference>
<evidence type="ECO:0000313" key="6">
    <source>
        <dbReference type="EMBL" id="EDV24102.1"/>
    </source>
</evidence>
<evidence type="ECO:0000256" key="2">
    <source>
        <dbReference type="ARBA" id="ARBA00022801"/>
    </source>
</evidence>
<dbReference type="InterPro" id="IPR036457">
    <property type="entry name" value="PPM-type-like_dom_sf"/>
</dbReference>
<dbReference type="GO" id="GO:0046872">
    <property type="term" value="F:metal ion binding"/>
    <property type="evidence" value="ECO:0007669"/>
    <property type="project" value="UniProtKB-KW"/>
</dbReference>
<sequence>MEDKTSVVFENAKEGSLRGPAFFAVFDGHGGSHAATFARDYLWKAIKKQRGFHSASPPSVVDAIRKGFAETQNAMWKQRESWPPYKNTDLPSTAGTTVTSIILRDGRIYVAHLGDSAAIMAKKSPDLPQFQIVRLTQEHKPEFEKERKRIEALGGIVAHRINYFGGRECRVAWKRIPKKHRGRVRRSTKIEVVPFLNISRSLGDLWSFEPFHKQFAVSPIPDVSYHTLDPNHDLFIVLGTDGLWNVLSPEKVINHIASCCYSNRSTDIVGSMTETLINRVLAACEKKGLRADNVSVIIIYLQAIKSCDNAKQSIRYISNIDANQTTLGTISLPSGGRCMMR</sequence>
<comment type="similarity">
    <text evidence="4">Belongs to the PP2C family.</text>
</comment>
<dbReference type="InParanoid" id="B3RYX7"/>
<evidence type="ECO:0000256" key="3">
    <source>
        <dbReference type="ARBA" id="ARBA00022912"/>
    </source>
</evidence>
<dbReference type="eggNOG" id="KOG0698">
    <property type="taxonomic scope" value="Eukaryota"/>
</dbReference>
<accession>B3RYX7</accession>
<dbReference type="STRING" id="10228.B3RYX7"/>
<keyword evidence="2 4" id="KW-0378">Hydrolase</keyword>
<dbReference type="OrthoDB" id="10025511at2759"/>
<evidence type="ECO:0000256" key="1">
    <source>
        <dbReference type="ARBA" id="ARBA00022723"/>
    </source>
</evidence>
<dbReference type="AlphaFoldDB" id="B3RYX7"/>
<protein>
    <recommendedName>
        <fullName evidence="5">PPM-type phosphatase domain-containing protein</fullName>
    </recommendedName>
</protein>
<name>B3RYX7_TRIAD</name>
<dbReference type="SUPFAM" id="SSF81606">
    <property type="entry name" value="PP2C-like"/>
    <property type="match status" value="1"/>
</dbReference>
<dbReference type="GO" id="GO:0045814">
    <property type="term" value="P:negative regulation of gene expression, epigenetic"/>
    <property type="evidence" value="ECO:0000318"/>
    <property type="project" value="GO_Central"/>
</dbReference>
<dbReference type="KEGG" id="tad:TRIADDRAFT_26600"/>
<proteinExistence type="inferred from homology"/>
<dbReference type="GO" id="GO:0004722">
    <property type="term" value="F:protein serine/threonine phosphatase activity"/>
    <property type="evidence" value="ECO:0000318"/>
    <property type="project" value="GO_Central"/>
</dbReference>
<dbReference type="EMBL" id="DS985246">
    <property type="protein sequence ID" value="EDV24102.1"/>
    <property type="molecule type" value="Genomic_DNA"/>
</dbReference>
<dbReference type="GeneID" id="6754841"/>
<dbReference type="Proteomes" id="UP000009022">
    <property type="component" value="Unassembled WGS sequence"/>
</dbReference>
<dbReference type="PhylomeDB" id="B3RYX7"/>
<dbReference type="PROSITE" id="PS01032">
    <property type="entry name" value="PPM_1"/>
    <property type="match status" value="1"/>
</dbReference>
<dbReference type="PANTHER" id="PTHR47992">
    <property type="entry name" value="PROTEIN PHOSPHATASE"/>
    <property type="match status" value="1"/>
</dbReference>
<dbReference type="Gene3D" id="3.60.40.10">
    <property type="entry name" value="PPM-type phosphatase domain"/>
    <property type="match status" value="1"/>
</dbReference>
<dbReference type="SMART" id="SM00332">
    <property type="entry name" value="PP2Cc"/>
    <property type="match status" value="1"/>
</dbReference>
<dbReference type="OMA" id="RVAWERP"/>
<gene>
    <name evidence="6" type="ORF">TRIADDRAFT_26600</name>
</gene>
<evidence type="ECO:0000259" key="5">
    <source>
        <dbReference type="PROSITE" id="PS51746"/>
    </source>
</evidence>
<evidence type="ECO:0000256" key="4">
    <source>
        <dbReference type="RuleBase" id="RU003465"/>
    </source>
</evidence>
<feature type="domain" description="PPM-type phosphatase" evidence="5">
    <location>
        <begin position="1"/>
        <end position="301"/>
    </location>
</feature>
<dbReference type="InterPro" id="IPR015655">
    <property type="entry name" value="PP2C"/>
</dbReference>
<dbReference type="GO" id="GO:0051019">
    <property type="term" value="F:mitogen-activated protein kinase binding"/>
    <property type="evidence" value="ECO:0000318"/>
    <property type="project" value="GO_Central"/>
</dbReference>
<reference evidence="6 7" key="1">
    <citation type="journal article" date="2008" name="Nature">
        <title>The Trichoplax genome and the nature of placozoans.</title>
        <authorList>
            <person name="Srivastava M."/>
            <person name="Begovic E."/>
            <person name="Chapman J."/>
            <person name="Putnam N.H."/>
            <person name="Hellsten U."/>
            <person name="Kawashima T."/>
            <person name="Kuo A."/>
            <person name="Mitros T."/>
            <person name="Salamov A."/>
            <person name="Carpenter M.L."/>
            <person name="Signorovitch A.Y."/>
            <person name="Moreno M.A."/>
            <person name="Kamm K."/>
            <person name="Grimwood J."/>
            <person name="Schmutz J."/>
            <person name="Shapiro H."/>
            <person name="Grigoriev I.V."/>
            <person name="Buss L.W."/>
            <person name="Schierwater B."/>
            <person name="Dellaporta S.L."/>
            <person name="Rokhsar D.S."/>
        </authorList>
    </citation>
    <scope>NUCLEOTIDE SEQUENCE [LARGE SCALE GENOMIC DNA]</scope>
    <source>
        <strain evidence="6 7">Grell-BS-1999</strain>
    </source>
</reference>
<keyword evidence="3 4" id="KW-0904">Protein phosphatase</keyword>
<keyword evidence="7" id="KW-1185">Reference proteome</keyword>
<dbReference type="InterPro" id="IPR000222">
    <property type="entry name" value="PP2C_BS"/>
</dbReference>
<dbReference type="InterPro" id="IPR001932">
    <property type="entry name" value="PPM-type_phosphatase-like_dom"/>
</dbReference>
<dbReference type="RefSeq" id="XP_002113628.1">
    <property type="nucleotide sequence ID" value="XM_002113592.1"/>
</dbReference>
<keyword evidence="1" id="KW-0479">Metal-binding</keyword>
<evidence type="ECO:0000313" key="7">
    <source>
        <dbReference type="Proteomes" id="UP000009022"/>
    </source>
</evidence>
<dbReference type="PROSITE" id="PS51746">
    <property type="entry name" value="PPM_2"/>
    <property type="match status" value="1"/>
</dbReference>
<organism evidence="6 7">
    <name type="scientific">Trichoplax adhaerens</name>
    <name type="common">Trichoplax reptans</name>
    <dbReference type="NCBI Taxonomy" id="10228"/>
    <lineage>
        <taxon>Eukaryota</taxon>
        <taxon>Metazoa</taxon>
        <taxon>Placozoa</taxon>
        <taxon>Uniplacotomia</taxon>
        <taxon>Trichoplacea</taxon>
        <taxon>Trichoplacidae</taxon>
        <taxon>Trichoplax</taxon>
    </lineage>
</organism>
<dbReference type="CTD" id="6754841"/>